<dbReference type="EC" id="3.2.1.101" evidence="4 10"/>
<keyword evidence="8" id="KW-0325">Glycoprotein</keyword>
<dbReference type="InterPro" id="IPR005198">
    <property type="entry name" value="Glyco_hydro_76"/>
</dbReference>
<evidence type="ECO:0000256" key="8">
    <source>
        <dbReference type="ARBA" id="ARBA00023180"/>
    </source>
</evidence>
<keyword evidence="6 10" id="KW-0378">Hydrolase</keyword>
<keyword evidence="7" id="KW-0472">Membrane</keyword>
<dbReference type="GO" id="GO:0012505">
    <property type="term" value="C:endomembrane system"/>
    <property type="evidence" value="ECO:0007669"/>
    <property type="project" value="UniProtKB-SubCell"/>
</dbReference>
<evidence type="ECO:0000256" key="3">
    <source>
        <dbReference type="ARBA" id="ARBA00009699"/>
    </source>
</evidence>
<comment type="caution">
    <text evidence="12">The sequence shown here is derived from an EMBL/GenBank/DDBJ whole genome shotgun (WGS) entry which is preliminary data.</text>
</comment>
<dbReference type="PIRSF" id="PIRSF016302">
    <property type="entry name" value="Man_a_manosd"/>
    <property type="match status" value="1"/>
</dbReference>
<protein>
    <recommendedName>
        <fullName evidence="4 10">Mannan endo-1,6-alpha-mannosidase</fullName>
        <ecNumber evidence="4 10">3.2.1.101</ecNumber>
    </recommendedName>
</protein>
<keyword evidence="9 10" id="KW-0326">Glycosidase</keyword>
<evidence type="ECO:0000256" key="2">
    <source>
        <dbReference type="ARBA" id="ARBA00004308"/>
    </source>
</evidence>
<proteinExistence type="inferred from homology"/>
<evidence type="ECO:0000313" key="13">
    <source>
        <dbReference type="Proteomes" id="UP000799429"/>
    </source>
</evidence>
<evidence type="ECO:0000256" key="7">
    <source>
        <dbReference type="ARBA" id="ARBA00023136"/>
    </source>
</evidence>
<keyword evidence="13" id="KW-1185">Reference proteome</keyword>
<dbReference type="Proteomes" id="UP000799429">
    <property type="component" value="Unassembled WGS sequence"/>
</dbReference>
<evidence type="ECO:0000256" key="9">
    <source>
        <dbReference type="ARBA" id="ARBA00023295"/>
    </source>
</evidence>
<sequence>MWGLKHLVLISTTCIVALTRAVELDVNSDVSIRDASATYAYGVLTYYTGNLTGTPVELIGMFPQPYYWWEAGATWGALVDYWAYTGDPSYINTTIQALIAQLGPENNYMPPARNAELGNDDQAFWALAAMTAAEYSFPASPPDVGSTYPSYLDIVRNVFDGMITRWDLSSCAGGLKWQIFEANAGYHYKSAIANGGLFQISARLARYTGNATYVEWAERVWGWCERIGLIGRGGEIFDGSDDLLNCTELNHLQWSYNAGAFLYGAANLYNYTNGSSVWQTRLSGLLTATGVFFTPEENATDVLFEQACETRGECNTDQLAFKAFLARWMAKSAVLAPYTAPAIMTLLTTSALGAAAACSGPLPPAANDPATANSTVASSACGSRWYTRSYDGVTGLGQQLAALEVTQALLLLRRAGPVPITLPNVVIATDVVPTTTLGVPHRTATGEASGPTNAAMGRFALGEEEGVLGCRILWTRAFDDLLDDEACFQGIWVAG</sequence>
<evidence type="ECO:0000256" key="11">
    <source>
        <dbReference type="SAM" id="SignalP"/>
    </source>
</evidence>
<dbReference type="Gene3D" id="1.50.10.20">
    <property type="match status" value="1"/>
</dbReference>
<evidence type="ECO:0000256" key="4">
    <source>
        <dbReference type="ARBA" id="ARBA00012350"/>
    </source>
</evidence>
<dbReference type="GO" id="GO:0016052">
    <property type="term" value="P:carbohydrate catabolic process"/>
    <property type="evidence" value="ECO:0007669"/>
    <property type="project" value="InterPro"/>
</dbReference>
<accession>A0A9P4VQD9</accession>
<comment type="catalytic activity">
    <reaction evidence="1 10">
        <text>Random hydrolysis of (1-&gt;6)-alpha-D-mannosidic linkages in unbranched (1-&gt;6)-mannans.</text>
        <dbReference type="EC" id="3.2.1.101"/>
    </reaction>
</comment>
<evidence type="ECO:0000256" key="10">
    <source>
        <dbReference type="PIRNR" id="PIRNR016302"/>
    </source>
</evidence>
<dbReference type="OrthoDB" id="4187847at2759"/>
<reference evidence="12" key="1">
    <citation type="journal article" date="2020" name="Stud. Mycol.">
        <title>101 Dothideomycetes genomes: a test case for predicting lifestyles and emergence of pathogens.</title>
        <authorList>
            <person name="Haridas S."/>
            <person name="Albert R."/>
            <person name="Binder M."/>
            <person name="Bloem J."/>
            <person name="Labutti K."/>
            <person name="Salamov A."/>
            <person name="Andreopoulos B."/>
            <person name="Baker S."/>
            <person name="Barry K."/>
            <person name="Bills G."/>
            <person name="Bluhm B."/>
            <person name="Cannon C."/>
            <person name="Castanera R."/>
            <person name="Culley D."/>
            <person name="Daum C."/>
            <person name="Ezra D."/>
            <person name="Gonzalez J."/>
            <person name="Henrissat B."/>
            <person name="Kuo A."/>
            <person name="Liang C."/>
            <person name="Lipzen A."/>
            <person name="Lutzoni F."/>
            <person name="Magnuson J."/>
            <person name="Mondo S."/>
            <person name="Nolan M."/>
            <person name="Ohm R."/>
            <person name="Pangilinan J."/>
            <person name="Park H.-J."/>
            <person name="Ramirez L."/>
            <person name="Alfaro M."/>
            <person name="Sun H."/>
            <person name="Tritt A."/>
            <person name="Yoshinaga Y."/>
            <person name="Zwiers L.-H."/>
            <person name="Turgeon B."/>
            <person name="Goodwin S."/>
            <person name="Spatafora J."/>
            <person name="Crous P."/>
            <person name="Grigoriev I."/>
        </authorList>
    </citation>
    <scope>NUCLEOTIDE SEQUENCE</scope>
    <source>
        <strain evidence="12">CBS 101060</strain>
    </source>
</reference>
<comment type="subcellular location">
    <subcellularLocation>
        <location evidence="2">Endomembrane system</location>
    </subcellularLocation>
</comment>
<evidence type="ECO:0000256" key="5">
    <source>
        <dbReference type="ARBA" id="ARBA00022729"/>
    </source>
</evidence>
<dbReference type="InterPro" id="IPR008928">
    <property type="entry name" value="6-hairpin_glycosidase_sf"/>
</dbReference>
<dbReference type="EMBL" id="MU006090">
    <property type="protein sequence ID" value="KAF2841826.1"/>
    <property type="molecule type" value="Genomic_DNA"/>
</dbReference>
<dbReference type="InterPro" id="IPR014480">
    <property type="entry name" value="Mannan-1_6-alpha_mannosidase"/>
</dbReference>
<organism evidence="12 13">
    <name type="scientific">Patellaria atrata CBS 101060</name>
    <dbReference type="NCBI Taxonomy" id="1346257"/>
    <lineage>
        <taxon>Eukaryota</taxon>
        <taxon>Fungi</taxon>
        <taxon>Dikarya</taxon>
        <taxon>Ascomycota</taxon>
        <taxon>Pezizomycotina</taxon>
        <taxon>Dothideomycetes</taxon>
        <taxon>Dothideomycetes incertae sedis</taxon>
        <taxon>Patellariales</taxon>
        <taxon>Patellariaceae</taxon>
        <taxon>Patellaria</taxon>
    </lineage>
</organism>
<feature type="chain" id="PRO_5040200717" description="Mannan endo-1,6-alpha-mannosidase" evidence="11">
    <location>
        <begin position="22"/>
        <end position="495"/>
    </location>
</feature>
<gene>
    <name evidence="12" type="ORF">M501DRAFT_1007956</name>
</gene>
<dbReference type="GO" id="GO:0008496">
    <property type="term" value="F:mannan endo-1,6-alpha-mannosidase activity"/>
    <property type="evidence" value="ECO:0007669"/>
    <property type="project" value="UniProtKB-UniRule"/>
</dbReference>
<feature type="signal peptide" evidence="11">
    <location>
        <begin position="1"/>
        <end position="21"/>
    </location>
</feature>
<dbReference type="GO" id="GO:0009272">
    <property type="term" value="P:fungal-type cell wall biogenesis"/>
    <property type="evidence" value="ECO:0007669"/>
    <property type="project" value="TreeGrafter"/>
</dbReference>
<dbReference type="PANTHER" id="PTHR12145">
    <property type="entry name" value="MANNAN ENDO-1,6-ALPHA-MANNOSIDASE DCW1"/>
    <property type="match status" value="1"/>
</dbReference>
<dbReference type="SUPFAM" id="SSF48208">
    <property type="entry name" value="Six-hairpin glycosidases"/>
    <property type="match status" value="1"/>
</dbReference>
<comment type="similarity">
    <text evidence="3 10">Belongs to the glycosyl hydrolase 76 family.</text>
</comment>
<dbReference type="PANTHER" id="PTHR12145:SF36">
    <property type="entry name" value="MANNAN ENDO-1,6-ALPHA-MANNOSIDASE DCW1"/>
    <property type="match status" value="1"/>
</dbReference>
<evidence type="ECO:0000256" key="1">
    <source>
        <dbReference type="ARBA" id="ARBA00001452"/>
    </source>
</evidence>
<dbReference type="Pfam" id="PF03663">
    <property type="entry name" value="Glyco_hydro_76"/>
    <property type="match status" value="1"/>
</dbReference>
<dbReference type="AlphaFoldDB" id="A0A9P4VQD9"/>
<keyword evidence="5 11" id="KW-0732">Signal</keyword>
<name>A0A9P4VQD9_9PEZI</name>
<evidence type="ECO:0000256" key="6">
    <source>
        <dbReference type="ARBA" id="ARBA00022801"/>
    </source>
</evidence>
<dbReference type="FunFam" id="1.50.10.20:FF:000006">
    <property type="entry name" value="Mannan endo-1,6-alpha-mannosidase"/>
    <property type="match status" value="1"/>
</dbReference>
<evidence type="ECO:0000313" key="12">
    <source>
        <dbReference type="EMBL" id="KAF2841826.1"/>
    </source>
</evidence>